<comment type="caution">
    <text evidence="11">The sequence shown here is derived from an EMBL/GenBank/DDBJ whole genome shotgun (WGS) entry which is preliminary data.</text>
</comment>
<feature type="region of interest" description="Disordered" evidence="9">
    <location>
        <begin position="1"/>
        <end position="20"/>
    </location>
</feature>
<gene>
    <name evidence="11" type="ORF">LSAT_V11C600336900</name>
</gene>
<dbReference type="InterPro" id="IPR016140">
    <property type="entry name" value="Bifunc_inhib/LTP/seed_store"/>
</dbReference>
<keyword evidence="3" id="KW-1003">Cell membrane</keyword>
<dbReference type="AlphaFoldDB" id="A0A9R1V7M0"/>
<dbReference type="SUPFAM" id="SSF47699">
    <property type="entry name" value="Bifunctional inhibitor/lipid-transfer protein/seed storage 2S albumin"/>
    <property type="match status" value="1"/>
</dbReference>
<name>A0A9R1V7M0_LACSA</name>
<keyword evidence="8" id="KW-0449">Lipoprotein</keyword>
<evidence type="ECO:0000313" key="12">
    <source>
        <dbReference type="Proteomes" id="UP000235145"/>
    </source>
</evidence>
<evidence type="ECO:0000256" key="3">
    <source>
        <dbReference type="ARBA" id="ARBA00022475"/>
    </source>
</evidence>
<dbReference type="EMBL" id="NBSK02000006">
    <property type="protein sequence ID" value="KAJ0199691.1"/>
    <property type="molecule type" value="Genomic_DNA"/>
</dbReference>
<sequence>MARLVESSHSSPKLVSSPNPDLLVIRSNATQNHPSPPSAAPAPQLSTPQLSPSCDVLLFKMIDCLPYLTKISKMAKPVESCCSGFLEVWKLDLNCVCDALNGSVELGFQLNMTRVFHVSSVCGSPHVSLDKCLPIPSVAKPPVQIIKPSPAMTSAQAMTTSDADSSSQSNFFKIVISLVLLITFTKLNNKKIVLNK</sequence>
<evidence type="ECO:0000256" key="2">
    <source>
        <dbReference type="ARBA" id="ARBA00009748"/>
    </source>
</evidence>
<evidence type="ECO:0000313" key="11">
    <source>
        <dbReference type="EMBL" id="KAJ0199691.1"/>
    </source>
</evidence>
<protein>
    <recommendedName>
        <fullName evidence="10">Bifunctional inhibitor/plant lipid transfer protein/seed storage helical domain-containing protein</fullName>
    </recommendedName>
</protein>
<dbReference type="GO" id="GO:0098552">
    <property type="term" value="C:side of membrane"/>
    <property type="evidence" value="ECO:0007669"/>
    <property type="project" value="UniProtKB-KW"/>
</dbReference>
<evidence type="ECO:0000256" key="7">
    <source>
        <dbReference type="ARBA" id="ARBA00023180"/>
    </source>
</evidence>
<keyword evidence="4" id="KW-0336">GPI-anchor</keyword>
<evidence type="ECO:0000256" key="6">
    <source>
        <dbReference type="ARBA" id="ARBA00023157"/>
    </source>
</evidence>
<keyword evidence="4" id="KW-0472">Membrane</keyword>
<dbReference type="PANTHER" id="PTHR33044">
    <property type="entry name" value="BIFUNCTIONAL INHIBITOR/LIPID-TRANSFER PROTEIN/SEED STORAGE 2S ALBUMIN SUPERFAMILY PROTEIN-RELATED"/>
    <property type="match status" value="1"/>
</dbReference>
<evidence type="ECO:0000256" key="1">
    <source>
        <dbReference type="ARBA" id="ARBA00004609"/>
    </source>
</evidence>
<evidence type="ECO:0000256" key="4">
    <source>
        <dbReference type="ARBA" id="ARBA00022622"/>
    </source>
</evidence>
<organism evidence="11 12">
    <name type="scientific">Lactuca sativa</name>
    <name type="common">Garden lettuce</name>
    <dbReference type="NCBI Taxonomy" id="4236"/>
    <lineage>
        <taxon>Eukaryota</taxon>
        <taxon>Viridiplantae</taxon>
        <taxon>Streptophyta</taxon>
        <taxon>Embryophyta</taxon>
        <taxon>Tracheophyta</taxon>
        <taxon>Spermatophyta</taxon>
        <taxon>Magnoliopsida</taxon>
        <taxon>eudicotyledons</taxon>
        <taxon>Gunneridae</taxon>
        <taxon>Pentapetalae</taxon>
        <taxon>asterids</taxon>
        <taxon>campanulids</taxon>
        <taxon>Asterales</taxon>
        <taxon>Asteraceae</taxon>
        <taxon>Cichorioideae</taxon>
        <taxon>Cichorieae</taxon>
        <taxon>Lactucinae</taxon>
        <taxon>Lactuca</taxon>
    </lineage>
</organism>
<dbReference type="Pfam" id="PF14368">
    <property type="entry name" value="LTP_2"/>
    <property type="match status" value="1"/>
</dbReference>
<evidence type="ECO:0000256" key="9">
    <source>
        <dbReference type="SAM" id="MobiDB-lite"/>
    </source>
</evidence>
<comment type="similarity">
    <text evidence="2">Belongs to the plant LTP family.</text>
</comment>
<dbReference type="GO" id="GO:0005886">
    <property type="term" value="C:plasma membrane"/>
    <property type="evidence" value="ECO:0007669"/>
    <property type="project" value="UniProtKB-SubCell"/>
</dbReference>
<proteinExistence type="inferred from homology"/>
<dbReference type="Proteomes" id="UP000235145">
    <property type="component" value="Unassembled WGS sequence"/>
</dbReference>
<dbReference type="CDD" id="cd00010">
    <property type="entry name" value="AAI_LTSS"/>
    <property type="match status" value="1"/>
</dbReference>
<accession>A0A9R1V7M0</accession>
<evidence type="ECO:0000256" key="8">
    <source>
        <dbReference type="ARBA" id="ARBA00023288"/>
    </source>
</evidence>
<dbReference type="InterPro" id="IPR036312">
    <property type="entry name" value="Bifun_inhib/LTP/seed_sf"/>
</dbReference>
<comment type="subcellular location">
    <subcellularLocation>
        <location evidence="1">Cell membrane</location>
        <topology evidence="1">Lipid-anchor</topology>
        <topology evidence="1">GPI-anchor</topology>
    </subcellularLocation>
</comment>
<keyword evidence="5" id="KW-0732">Signal</keyword>
<evidence type="ECO:0000256" key="5">
    <source>
        <dbReference type="ARBA" id="ARBA00022729"/>
    </source>
</evidence>
<keyword evidence="7" id="KW-0325">Glycoprotein</keyword>
<evidence type="ECO:0000259" key="10">
    <source>
        <dbReference type="Pfam" id="PF14368"/>
    </source>
</evidence>
<reference evidence="11 12" key="1">
    <citation type="journal article" date="2017" name="Nat. Commun.">
        <title>Genome assembly with in vitro proximity ligation data and whole-genome triplication in lettuce.</title>
        <authorList>
            <person name="Reyes-Chin-Wo S."/>
            <person name="Wang Z."/>
            <person name="Yang X."/>
            <person name="Kozik A."/>
            <person name="Arikit S."/>
            <person name="Song C."/>
            <person name="Xia L."/>
            <person name="Froenicke L."/>
            <person name="Lavelle D.O."/>
            <person name="Truco M.J."/>
            <person name="Xia R."/>
            <person name="Zhu S."/>
            <person name="Xu C."/>
            <person name="Xu H."/>
            <person name="Xu X."/>
            <person name="Cox K."/>
            <person name="Korf I."/>
            <person name="Meyers B.C."/>
            <person name="Michelmore R.W."/>
        </authorList>
    </citation>
    <scope>NUCLEOTIDE SEQUENCE [LARGE SCALE GENOMIC DNA]</scope>
    <source>
        <strain evidence="12">cv. Salinas</strain>
        <tissue evidence="11">Seedlings</tissue>
    </source>
</reference>
<feature type="domain" description="Bifunctional inhibitor/plant lipid transfer protein/seed storage helical" evidence="10">
    <location>
        <begin position="42"/>
        <end position="132"/>
    </location>
</feature>
<keyword evidence="12" id="KW-1185">Reference proteome</keyword>
<dbReference type="InterPro" id="IPR043325">
    <property type="entry name" value="LTSS"/>
</dbReference>
<feature type="compositionally biased region" description="Low complexity" evidence="9">
    <location>
        <begin position="7"/>
        <end position="17"/>
    </location>
</feature>
<keyword evidence="6" id="KW-1015">Disulfide bond</keyword>
<dbReference type="Gene3D" id="1.10.110.10">
    <property type="entry name" value="Plant lipid-transfer and hydrophobic proteins"/>
    <property type="match status" value="1"/>
</dbReference>